<dbReference type="InterPro" id="IPR054243">
    <property type="entry name" value="DUF6970"/>
</dbReference>
<feature type="domain" description="DUF6970" evidence="2">
    <location>
        <begin position="34"/>
        <end position="110"/>
    </location>
</feature>
<keyword evidence="4" id="KW-1185">Reference proteome</keyword>
<evidence type="ECO:0000259" key="2">
    <source>
        <dbReference type="Pfam" id="PF22311"/>
    </source>
</evidence>
<dbReference type="RefSeq" id="WP_150414203.1">
    <property type="nucleotide sequence ID" value="NZ_VYQF01000001.1"/>
</dbReference>
<dbReference type="EMBL" id="VYQF01000001">
    <property type="protein sequence ID" value="KAA9042074.1"/>
    <property type="molecule type" value="Genomic_DNA"/>
</dbReference>
<dbReference type="Pfam" id="PF22311">
    <property type="entry name" value="DUF6970"/>
    <property type="match status" value="1"/>
</dbReference>
<evidence type="ECO:0000313" key="4">
    <source>
        <dbReference type="Proteomes" id="UP000326903"/>
    </source>
</evidence>
<feature type="signal peptide" evidence="1">
    <location>
        <begin position="1"/>
        <end position="20"/>
    </location>
</feature>
<comment type="caution">
    <text evidence="3">The sequence shown here is derived from an EMBL/GenBank/DDBJ whole genome shotgun (WGS) entry which is preliminary data.</text>
</comment>
<gene>
    <name evidence="3" type="ORF">FW778_08670</name>
</gene>
<evidence type="ECO:0000256" key="1">
    <source>
        <dbReference type="SAM" id="SignalP"/>
    </source>
</evidence>
<dbReference type="AlphaFoldDB" id="A0A5J5IPZ0"/>
<sequence length="112" mass="12759">MMRYSLLILCVCMFSCTKNILQTSPSCIQQKVNTFKSEPKGNPPQSIIQYTYHKKKVFYIPPQCCDQYSDVYDDNCNLIGHPDGGFTGKGDGTPVNFFEDAKYAKVIWKDDP</sequence>
<name>A0A5J5IPZ0_9BACT</name>
<organism evidence="3 4">
    <name type="scientific">Ginsengibacter hankyongi</name>
    <dbReference type="NCBI Taxonomy" id="2607284"/>
    <lineage>
        <taxon>Bacteria</taxon>
        <taxon>Pseudomonadati</taxon>
        <taxon>Bacteroidota</taxon>
        <taxon>Chitinophagia</taxon>
        <taxon>Chitinophagales</taxon>
        <taxon>Chitinophagaceae</taxon>
        <taxon>Ginsengibacter</taxon>
    </lineage>
</organism>
<accession>A0A5J5IPZ0</accession>
<dbReference type="Proteomes" id="UP000326903">
    <property type="component" value="Unassembled WGS sequence"/>
</dbReference>
<protein>
    <recommendedName>
        <fullName evidence="2">DUF6970 domain-containing protein</fullName>
    </recommendedName>
</protein>
<evidence type="ECO:0000313" key="3">
    <source>
        <dbReference type="EMBL" id="KAA9042074.1"/>
    </source>
</evidence>
<reference evidence="3 4" key="1">
    <citation type="submission" date="2019-09" db="EMBL/GenBank/DDBJ databases">
        <title>Draft genome sequence of Ginsengibacter sp. BR5-29.</title>
        <authorList>
            <person name="Im W.-T."/>
        </authorList>
    </citation>
    <scope>NUCLEOTIDE SEQUENCE [LARGE SCALE GENOMIC DNA]</scope>
    <source>
        <strain evidence="3 4">BR5-29</strain>
    </source>
</reference>
<keyword evidence="1" id="KW-0732">Signal</keyword>
<feature type="chain" id="PRO_5023833148" description="DUF6970 domain-containing protein" evidence="1">
    <location>
        <begin position="21"/>
        <end position="112"/>
    </location>
</feature>
<proteinExistence type="predicted"/>